<name>A0ACC1HIC7_9FUNG</name>
<accession>A0ACC1HIC7</accession>
<comment type="caution">
    <text evidence="1">The sequence shown here is derived from an EMBL/GenBank/DDBJ whole genome shotgun (WGS) entry which is preliminary data.</text>
</comment>
<keyword evidence="2" id="KW-1185">Reference proteome</keyword>
<protein>
    <submittedName>
        <fullName evidence="1">Uncharacterized protein</fullName>
    </submittedName>
</protein>
<sequence>MFSWSVDLLFEGGRNNRTPRPPPSGGWGNYGAEKKQAAIKQAMQHAWSGYREYAFGKDELTPLSR</sequence>
<dbReference type="Proteomes" id="UP001145114">
    <property type="component" value="Unassembled WGS sequence"/>
</dbReference>
<organism evidence="1 2">
    <name type="scientific">Spiromyces aspiralis</name>
    <dbReference type="NCBI Taxonomy" id="68401"/>
    <lineage>
        <taxon>Eukaryota</taxon>
        <taxon>Fungi</taxon>
        <taxon>Fungi incertae sedis</taxon>
        <taxon>Zoopagomycota</taxon>
        <taxon>Kickxellomycotina</taxon>
        <taxon>Kickxellomycetes</taxon>
        <taxon>Kickxellales</taxon>
        <taxon>Kickxellaceae</taxon>
        <taxon>Spiromyces</taxon>
    </lineage>
</organism>
<dbReference type="EMBL" id="JAMZIH010006705">
    <property type="protein sequence ID" value="KAJ1673659.1"/>
    <property type="molecule type" value="Genomic_DNA"/>
</dbReference>
<gene>
    <name evidence="1" type="ORF">EV182_004810</name>
</gene>
<proteinExistence type="predicted"/>
<reference evidence="1" key="1">
    <citation type="submission" date="2022-06" db="EMBL/GenBank/DDBJ databases">
        <title>Phylogenomic reconstructions and comparative analyses of Kickxellomycotina fungi.</title>
        <authorList>
            <person name="Reynolds N.K."/>
            <person name="Stajich J.E."/>
            <person name="Barry K."/>
            <person name="Grigoriev I.V."/>
            <person name="Crous P."/>
            <person name="Smith M.E."/>
        </authorList>
    </citation>
    <scope>NUCLEOTIDE SEQUENCE</scope>
    <source>
        <strain evidence="1">RSA 2271</strain>
    </source>
</reference>
<feature type="non-terminal residue" evidence="1">
    <location>
        <position position="65"/>
    </location>
</feature>
<evidence type="ECO:0000313" key="1">
    <source>
        <dbReference type="EMBL" id="KAJ1673659.1"/>
    </source>
</evidence>
<evidence type="ECO:0000313" key="2">
    <source>
        <dbReference type="Proteomes" id="UP001145114"/>
    </source>
</evidence>